<name>A0ABP1HIU7_9EUKA</name>
<dbReference type="Proteomes" id="UP001642409">
    <property type="component" value="Unassembled WGS sequence"/>
</dbReference>
<dbReference type="EMBL" id="CAXDID020000031">
    <property type="protein sequence ID" value="CAL5994330.1"/>
    <property type="molecule type" value="Genomic_DNA"/>
</dbReference>
<sequence length="143" mass="16745">MLVLMFAVRKSGLYLYSCSLTKISEYLLSLSFEVEYGFAQNTRQTQSYMILKYKVILKQIFSPKNSFGRLLLKTIPKRAGFIGLKTLNNTLPLKNKRLSSMVYRNLLLVGMYLAYANYHRSQSYLENDLTLFRVGSMFFYFSY</sequence>
<evidence type="ECO:0000313" key="2">
    <source>
        <dbReference type="Proteomes" id="UP001642409"/>
    </source>
</evidence>
<comment type="caution">
    <text evidence="1">The sequence shown here is derived from an EMBL/GenBank/DDBJ whole genome shotgun (WGS) entry which is preliminary data.</text>
</comment>
<accession>A0ABP1HIU7</accession>
<gene>
    <name evidence="1" type="ORF">HINF_LOCUS13501</name>
</gene>
<reference evidence="1 2" key="1">
    <citation type="submission" date="2024-07" db="EMBL/GenBank/DDBJ databases">
        <authorList>
            <person name="Akdeniz Z."/>
        </authorList>
    </citation>
    <scope>NUCLEOTIDE SEQUENCE [LARGE SCALE GENOMIC DNA]</scope>
</reference>
<protein>
    <submittedName>
        <fullName evidence="1">Hypothetical_protein</fullName>
    </submittedName>
</protein>
<proteinExistence type="predicted"/>
<organism evidence="1 2">
    <name type="scientific">Hexamita inflata</name>
    <dbReference type="NCBI Taxonomy" id="28002"/>
    <lineage>
        <taxon>Eukaryota</taxon>
        <taxon>Metamonada</taxon>
        <taxon>Diplomonadida</taxon>
        <taxon>Hexamitidae</taxon>
        <taxon>Hexamitinae</taxon>
        <taxon>Hexamita</taxon>
    </lineage>
</organism>
<evidence type="ECO:0000313" key="1">
    <source>
        <dbReference type="EMBL" id="CAL5994330.1"/>
    </source>
</evidence>
<keyword evidence="2" id="KW-1185">Reference proteome</keyword>